<keyword evidence="3" id="KW-1185">Reference proteome</keyword>
<dbReference type="GO" id="GO:0003676">
    <property type="term" value="F:nucleic acid binding"/>
    <property type="evidence" value="ECO:0007669"/>
    <property type="project" value="InterPro"/>
</dbReference>
<feature type="domain" description="DDE-1" evidence="1">
    <location>
        <begin position="7"/>
        <end position="80"/>
    </location>
</feature>
<dbReference type="AlphaFoldDB" id="A0AAV8WZJ1"/>
<gene>
    <name evidence="2" type="ORF">NQ314_015370</name>
</gene>
<dbReference type="Proteomes" id="UP001162156">
    <property type="component" value="Unassembled WGS sequence"/>
</dbReference>
<dbReference type="InterPro" id="IPR004875">
    <property type="entry name" value="DDE_SF_endonuclease_dom"/>
</dbReference>
<comment type="caution">
    <text evidence="2">The sequence shown here is derived from an EMBL/GenBank/DDBJ whole genome shotgun (WGS) entry which is preliminary data.</text>
</comment>
<protein>
    <recommendedName>
        <fullName evidence="1">DDE-1 domain-containing protein</fullName>
    </recommendedName>
</protein>
<name>A0AAV8WZJ1_9CUCU</name>
<dbReference type="EMBL" id="JANEYF010004266">
    <property type="protein sequence ID" value="KAJ8931686.1"/>
    <property type="molecule type" value="Genomic_DNA"/>
</dbReference>
<organism evidence="2 3">
    <name type="scientific">Rhamnusium bicolor</name>
    <dbReference type="NCBI Taxonomy" id="1586634"/>
    <lineage>
        <taxon>Eukaryota</taxon>
        <taxon>Metazoa</taxon>
        <taxon>Ecdysozoa</taxon>
        <taxon>Arthropoda</taxon>
        <taxon>Hexapoda</taxon>
        <taxon>Insecta</taxon>
        <taxon>Pterygota</taxon>
        <taxon>Neoptera</taxon>
        <taxon>Endopterygota</taxon>
        <taxon>Coleoptera</taxon>
        <taxon>Polyphaga</taxon>
        <taxon>Cucujiformia</taxon>
        <taxon>Chrysomeloidea</taxon>
        <taxon>Cerambycidae</taxon>
        <taxon>Lepturinae</taxon>
        <taxon>Rhagiini</taxon>
        <taxon>Rhamnusium</taxon>
    </lineage>
</organism>
<evidence type="ECO:0000313" key="3">
    <source>
        <dbReference type="Proteomes" id="UP001162156"/>
    </source>
</evidence>
<proteinExistence type="predicted"/>
<evidence type="ECO:0000259" key="1">
    <source>
        <dbReference type="Pfam" id="PF03184"/>
    </source>
</evidence>
<reference evidence="2" key="1">
    <citation type="journal article" date="2023" name="Insect Mol. Biol.">
        <title>Genome sequencing provides insights into the evolution of gene families encoding plant cell wall-degrading enzymes in longhorned beetles.</title>
        <authorList>
            <person name="Shin N.R."/>
            <person name="Okamura Y."/>
            <person name="Kirsch R."/>
            <person name="Pauchet Y."/>
        </authorList>
    </citation>
    <scope>NUCLEOTIDE SEQUENCE</scope>
    <source>
        <strain evidence="2">RBIC_L_NR</strain>
    </source>
</reference>
<evidence type="ECO:0000313" key="2">
    <source>
        <dbReference type="EMBL" id="KAJ8931686.1"/>
    </source>
</evidence>
<dbReference type="Pfam" id="PF03184">
    <property type="entry name" value="DDE_1"/>
    <property type="match status" value="1"/>
</dbReference>
<accession>A0AAV8WZJ1</accession>
<sequence length="95" mass="10852">MAGADEKDNITVLLTANAAGQLAPPMIVYRFVRIPQNIAAAMPNEWAIGKCENRWMTQEIFFEYICNIFLPWVKKENILLPVIFFMDGTLPCIFL</sequence>